<sequence length="370" mass="39712">LRSYKNGDFSDLTITCGGLTFKVHIVVVCSSCDFFKRSIRFAVGKEAEEKRIDLPEDDPEMIRRLITYLYVGDYDPNNGQNFSQLLTISQHESSTSTPATHHSRYRKETRSSGIAAWQDNCACLTPYAKSNLQPVTVLSGTKAPSDYKVVAKPENASEVNEPLTIHATMYALGDKYQVEGLCDLAKEKFRSCLHHHAHSEDFISAVQTIHSTTPESNRGLRDVVVSAFRSQFNVDIKQIPGAEEKMDSIDELSFALIKSWPVKTEPAKLAAPAQKTPSAFEGWGSQASNTSSAFGAAPFTTSLFGSSTVDAATSNSSGGLFGGAGRPATTIGSSTLFGGGSQPAAATGSPTLFGGQQSTSNTSLFAISRP</sequence>
<dbReference type="PANTHER" id="PTHR47843:SF5">
    <property type="entry name" value="BTB_POZ DOMAIN PROTEIN"/>
    <property type="match status" value="1"/>
</dbReference>
<keyword evidence="4" id="KW-1185">Reference proteome</keyword>
<name>A0A9P4LH55_9PLEO</name>
<dbReference type="PANTHER" id="PTHR47843">
    <property type="entry name" value="BTB DOMAIN-CONTAINING PROTEIN-RELATED"/>
    <property type="match status" value="1"/>
</dbReference>
<feature type="region of interest" description="Disordered" evidence="1">
    <location>
        <begin position="332"/>
        <end position="370"/>
    </location>
</feature>
<dbReference type="EMBL" id="ML978321">
    <property type="protein sequence ID" value="KAF2023849.1"/>
    <property type="molecule type" value="Genomic_DNA"/>
</dbReference>
<proteinExistence type="predicted"/>
<evidence type="ECO:0000256" key="1">
    <source>
        <dbReference type="SAM" id="MobiDB-lite"/>
    </source>
</evidence>
<accession>A0A9P4LH55</accession>
<dbReference type="Gene3D" id="3.30.710.10">
    <property type="entry name" value="Potassium Channel Kv1.1, Chain A"/>
    <property type="match status" value="1"/>
</dbReference>
<feature type="non-terminal residue" evidence="3">
    <location>
        <position position="1"/>
    </location>
</feature>
<protein>
    <recommendedName>
        <fullName evidence="2">BTB domain-containing protein</fullName>
    </recommendedName>
</protein>
<evidence type="ECO:0000313" key="3">
    <source>
        <dbReference type="EMBL" id="KAF2023849.1"/>
    </source>
</evidence>
<dbReference type="OrthoDB" id="6359816at2759"/>
<dbReference type="InterPro" id="IPR011333">
    <property type="entry name" value="SKP1/BTB/POZ_sf"/>
</dbReference>
<evidence type="ECO:0000259" key="2">
    <source>
        <dbReference type="PROSITE" id="PS50097"/>
    </source>
</evidence>
<dbReference type="CDD" id="cd18186">
    <property type="entry name" value="BTB_POZ_ZBTB_KLHL-like"/>
    <property type="match status" value="1"/>
</dbReference>
<dbReference type="Proteomes" id="UP000799777">
    <property type="component" value="Unassembled WGS sequence"/>
</dbReference>
<dbReference type="AlphaFoldDB" id="A0A9P4LH55"/>
<dbReference type="PROSITE" id="PS50097">
    <property type="entry name" value="BTB"/>
    <property type="match status" value="1"/>
</dbReference>
<reference evidence="3" key="1">
    <citation type="journal article" date="2020" name="Stud. Mycol.">
        <title>101 Dothideomycetes genomes: a test case for predicting lifestyles and emergence of pathogens.</title>
        <authorList>
            <person name="Haridas S."/>
            <person name="Albert R."/>
            <person name="Binder M."/>
            <person name="Bloem J."/>
            <person name="Labutti K."/>
            <person name="Salamov A."/>
            <person name="Andreopoulos B."/>
            <person name="Baker S."/>
            <person name="Barry K."/>
            <person name="Bills G."/>
            <person name="Bluhm B."/>
            <person name="Cannon C."/>
            <person name="Castanera R."/>
            <person name="Culley D."/>
            <person name="Daum C."/>
            <person name="Ezra D."/>
            <person name="Gonzalez J."/>
            <person name="Henrissat B."/>
            <person name="Kuo A."/>
            <person name="Liang C."/>
            <person name="Lipzen A."/>
            <person name="Lutzoni F."/>
            <person name="Magnuson J."/>
            <person name="Mondo S."/>
            <person name="Nolan M."/>
            <person name="Ohm R."/>
            <person name="Pangilinan J."/>
            <person name="Park H.-J."/>
            <person name="Ramirez L."/>
            <person name="Alfaro M."/>
            <person name="Sun H."/>
            <person name="Tritt A."/>
            <person name="Yoshinaga Y."/>
            <person name="Zwiers L.-H."/>
            <person name="Turgeon B."/>
            <person name="Goodwin S."/>
            <person name="Spatafora J."/>
            <person name="Crous P."/>
            <person name="Grigoriev I."/>
        </authorList>
    </citation>
    <scope>NUCLEOTIDE SEQUENCE</scope>
    <source>
        <strain evidence="3">CBS 110217</strain>
    </source>
</reference>
<dbReference type="SUPFAM" id="SSF54695">
    <property type="entry name" value="POZ domain"/>
    <property type="match status" value="1"/>
</dbReference>
<comment type="caution">
    <text evidence="3">The sequence shown here is derived from an EMBL/GenBank/DDBJ whole genome shotgun (WGS) entry which is preliminary data.</text>
</comment>
<evidence type="ECO:0000313" key="4">
    <source>
        <dbReference type="Proteomes" id="UP000799777"/>
    </source>
</evidence>
<dbReference type="Pfam" id="PF00651">
    <property type="entry name" value="BTB"/>
    <property type="match status" value="1"/>
</dbReference>
<dbReference type="InterPro" id="IPR000210">
    <property type="entry name" value="BTB/POZ_dom"/>
</dbReference>
<organism evidence="3 4">
    <name type="scientific">Setomelanomma holmii</name>
    <dbReference type="NCBI Taxonomy" id="210430"/>
    <lineage>
        <taxon>Eukaryota</taxon>
        <taxon>Fungi</taxon>
        <taxon>Dikarya</taxon>
        <taxon>Ascomycota</taxon>
        <taxon>Pezizomycotina</taxon>
        <taxon>Dothideomycetes</taxon>
        <taxon>Pleosporomycetidae</taxon>
        <taxon>Pleosporales</taxon>
        <taxon>Pleosporineae</taxon>
        <taxon>Phaeosphaeriaceae</taxon>
        <taxon>Setomelanomma</taxon>
    </lineage>
</organism>
<feature type="compositionally biased region" description="Polar residues" evidence="1">
    <location>
        <begin position="348"/>
        <end position="370"/>
    </location>
</feature>
<feature type="domain" description="BTB" evidence="2">
    <location>
        <begin position="10"/>
        <end position="78"/>
    </location>
</feature>
<gene>
    <name evidence="3" type="ORF">EK21DRAFT_80003</name>
</gene>